<feature type="coiled-coil region" evidence="9">
    <location>
        <begin position="285"/>
        <end position="319"/>
    </location>
</feature>
<dbReference type="GO" id="GO:0030030">
    <property type="term" value="P:cell projection organization"/>
    <property type="evidence" value="ECO:0007669"/>
    <property type="project" value="UniProtKB-KW"/>
</dbReference>
<dbReference type="GO" id="GO:0005930">
    <property type="term" value="C:axoneme"/>
    <property type="evidence" value="ECO:0007669"/>
    <property type="project" value="UniProtKB-SubCell"/>
</dbReference>
<organism evidence="11 12">
    <name type="scientific">Euplotes crassus</name>
    <dbReference type="NCBI Taxonomy" id="5936"/>
    <lineage>
        <taxon>Eukaryota</taxon>
        <taxon>Sar</taxon>
        <taxon>Alveolata</taxon>
        <taxon>Ciliophora</taxon>
        <taxon>Intramacronucleata</taxon>
        <taxon>Spirotrichea</taxon>
        <taxon>Hypotrichia</taxon>
        <taxon>Euplotida</taxon>
        <taxon>Euplotidae</taxon>
        <taxon>Moneuplotes</taxon>
    </lineage>
</organism>
<evidence type="ECO:0000313" key="11">
    <source>
        <dbReference type="EMBL" id="CAI2362396.1"/>
    </source>
</evidence>
<evidence type="ECO:0000256" key="6">
    <source>
        <dbReference type="ARBA" id="ARBA00023069"/>
    </source>
</evidence>
<dbReference type="GO" id="GO:0003356">
    <property type="term" value="P:regulation of cilium beat frequency"/>
    <property type="evidence" value="ECO:0007669"/>
    <property type="project" value="TreeGrafter"/>
</dbReference>
<name>A0AAD1U916_EUPCR</name>
<dbReference type="InterPro" id="IPR021897">
    <property type="entry name" value="FAP206"/>
</dbReference>
<reference evidence="11" key="1">
    <citation type="submission" date="2023-07" db="EMBL/GenBank/DDBJ databases">
        <authorList>
            <consortium name="AG Swart"/>
            <person name="Singh M."/>
            <person name="Singh A."/>
            <person name="Seah K."/>
            <person name="Emmerich C."/>
        </authorList>
    </citation>
    <scope>NUCLEOTIDE SEQUENCE</scope>
    <source>
        <strain evidence="11">DP1</strain>
    </source>
</reference>
<protein>
    <recommendedName>
        <fullName evidence="3">Cilia- and flagella-associated protein 206</fullName>
    </recommendedName>
</protein>
<dbReference type="Pfam" id="PF12018">
    <property type="entry name" value="FAP206"/>
    <property type="match status" value="1"/>
</dbReference>
<evidence type="ECO:0000256" key="10">
    <source>
        <dbReference type="SAM" id="MobiDB-lite"/>
    </source>
</evidence>
<evidence type="ECO:0000256" key="3">
    <source>
        <dbReference type="ARBA" id="ARBA00021602"/>
    </source>
</evidence>
<accession>A0AAD1U916</accession>
<evidence type="ECO:0000256" key="7">
    <source>
        <dbReference type="ARBA" id="ARBA00023212"/>
    </source>
</evidence>
<gene>
    <name evidence="11" type="ORF">ECRASSUSDP1_LOCUS3719</name>
</gene>
<keyword evidence="12" id="KW-1185">Reference proteome</keyword>
<dbReference type="Proteomes" id="UP001295684">
    <property type="component" value="Unassembled WGS sequence"/>
</dbReference>
<dbReference type="PANTHER" id="PTHR21442:SF0">
    <property type="entry name" value="CILIA- AND FLAGELLA-ASSOCIATED PROTEIN 206"/>
    <property type="match status" value="1"/>
</dbReference>
<feature type="region of interest" description="Disordered" evidence="10">
    <location>
        <begin position="585"/>
        <end position="624"/>
    </location>
</feature>
<comment type="subcellular location">
    <subcellularLocation>
        <location evidence="1">Cytoplasm</location>
        <location evidence="1">Cytoskeleton</location>
        <location evidence="1">Cilium axoneme</location>
    </subcellularLocation>
</comment>
<proteinExistence type="inferred from homology"/>
<dbReference type="PANTHER" id="PTHR21442">
    <property type="entry name" value="CILIA- AND FLAGELLA-ASSOCIATED PROTEIN 206"/>
    <property type="match status" value="1"/>
</dbReference>
<dbReference type="GO" id="GO:0036064">
    <property type="term" value="C:ciliary basal body"/>
    <property type="evidence" value="ECO:0007669"/>
    <property type="project" value="TreeGrafter"/>
</dbReference>
<keyword evidence="9" id="KW-0175">Coiled coil</keyword>
<comment type="caution">
    <text evidence="11">The sequence shown here is derived from an EMBL/GenBank/DDBJ whole genome shotgun (WGS) entry which is preliminary data.</text>
</comment>
<sequence>MADLDIIVKMIIYRCRELGNPVTEPLAAYVAQTVVNEETGKFYMEDQLSEEEAKDLAEKVITRLQETDSPSLNTIKLQIGYDSAYVQQEYHRQQNITNLSHESNRLIDEIVSYEPRSGNDFEGITMLYKRIFNYLLYKNKQHIIGNFSSIKLTQSISNTIEREVAAALESVLPRAGLRPFISLATAEKVAQLCELSNIVIGIRLFNRDIGKGGVGLESFDDIINHPARNLINELNDEVAEIMESSDNYTIYFNVLEELGEEAGTEDDIRLYKDELTYKRQFLIYILELKSDVQISEGNIDDLQSKYTKEITELKELIGNKSSIPKDQVYPKFDNLSQIYSQLLEEKNLAILRKELFKVLLEFKELNIEATSLQESLIKKAKVLYVEKAQRLAEYEAQIAQNMESQQVGDPDQSILRLMPNNTPDFMHIPLDYLGFCLWTIVEKGGLLMPGKPNLGVFKFKERYIVFSDESSIEQFLTDPDGYLQKVIDICRANPELIHLLKLQEDFPDASLTALLQGKDGMHPLFSISPLMVNKAVETPTHFIEKHISPDYHWNEWELRKKALQMANIRNKQTVSSQTLLSNFRRENDTQTWLPKDQETNTGKSVGVQIRDPKQWRGTEHDSMP</sequence>
<evidence type="ECO:0000313" key="12">
    <source>
        <dbReference type="Proteomes" id="UP001295684"/>
    </source>
</evidence>
<keyword evidence="6" id="KW-0969">Cilium</keyword>
<evidence type="ECO:0000256" key="5">
    <source>
        <dbReference type="ARBA" id="ARBA00022794"/>
    </source>
</evidence>
<feature type="compositionally biased region" description="Basic and acidic residues" evidence="10">
    <location>
        <begin position="610"/>
        <end position="624"/>
    </location>
</feature>
<keyword evidence="8" id="KW-0966">Cell projection</keyword>
<comment type="similarity">
    <text evidence="2">Belongs to the CFAP206 family.</text>
</comment>
<dbReference type="EMBL" id="CAMPGE010003559">
    <property type="protein sequence ID" value="CAI2362396.1"/>
    <property type="molecule type" value="Genomic_DNA"/>
</dbReference>
<evidence type="ECO:0000256" key="1">
    <source>
        <dbReference type="ARBA" id="ARBA00004430"/>
    </source>
</evidence>
<evidence type="ECO:0000256" key="8">
    <source>
        <dbReference type="ARBA" id="ARBA00023273"/>
    </source>
</evidence>
<keyword evidence="4" id="KW-0963">Cytoplasm</keyword>
<evidence type="ECO:0000256" key="2">
    <source>
        <dbReference type="ARBA" id="ARBA00010500"/>
    </source>
</evidence>
<dbReference type="AlphaFoldDB" id="A0AAD1U916"/>
<evidence type="ECO:0000256" key="4">
    <source>
        <dbReference type="ARBA" id="ARBA00022490"/>
    </source>
</evidence>
<keyword evidence="5" id="KW-0970">Cilium biogenesis/degradation</keyword>
<keyword evidence="7" id="KW-0206">Cytoskeleton</keyword>
<evidence type="ECO:0000256" key="9">
    <source>
        <dbReference type="SAM" id="Coils"/>
    </source>
</evidence>